<protein>
    <recommendedName>
        <fullName evidence="7">Transcription factor UPBEAT1</fullName>
    </recommendedName>
</protein>
<name>A0AAE1MQV3_9FABA</name>
<accession>A0AAE1MQV3</accession>
<comment type="caution">
    <text evidence="5">The sequence shown here is derived from an EMBL/GenBank/DDBJ whole genome shotgun (WGS) entry which is preliminary data.</text>
</comment>
<dbReference type="PANTHER" id="PTHR33124:SF39">
    <property type="entry name" value="TRANSCRIPTION FACTOR UPBEAT1"/>
    <property type="match status" value="1"/>
</dbReference>
<keyword evidence="6" id="KW-1185">Reference proteome</keyword>
<dbReference type="InterPro" id="IPR044660">
    <property type="entry name" value="IBH1-like"/>
</dbReference>
<sequence>MGVSSQPFPVSLSLKDQLPEAGQEDRNSSSYGCLWSEVVAGRGMKHKARRVLMKRRPRVIQGSRRRGAVGIKTRIRTLKRLIPRKNSESVGLEGLFSDTADYILSLQTRVRVMQVMVDVLTASDE</sequence>
<proteinExistence type="predicted"/>
<gene>
    <name evidence="5" type="ORF">QN277_021724</name>
</gene>
<evidence type="ECO:0000256" key="4">
    <source>
        <dbReference type="ARBA" id="ARBA00023242"/>
    </source>
</evidence>
<evidence type="ECO:0000313" key="6">
    <source>
        <dbReference type="Proteomes" id="UP001293593"/>
    </source>
</evidence>
<dbReference type="PANTHER" id="PTHR33124">
    <property type="entry name" value="TRANSCRIPTION FACTOR IBH1-LIKE 1"/>
    <property type="match status" value="1"/>
</dbReference>
<dbReference type="CDD" id="cd11444">
    <property type="entry name" value="bHLH_AtIBH1_like"/>
    <property type="match status" value="1"/>
</dbReference>
<evidence type="ECO:0000313" key="5">
    <source>
        <dbReference type="EMBL" id="KAK4273295.1"/>
    </source>
</evidence>
<dbReference type="AlphaFoldDB" id="A0AAE1MQV3"/>
<evidence type="ECO:0008006" key="7">
    <source>
        <dbReference type="Google" id="ProtNLM"/>
    </source>
</evidence>
<evidence type="ECO:0000256" key="3">
    <source>
        <dbReference type="ARBA" id="ARBA00023163"/>
    </source>
</evidence>
<comment type="subcellular location">
    <subcellularLocation>
        <location evidence="1">Nucleus</location>
    </subcellularLocation>
</comment>
<keyword evidence="3" id="KW-0804">Transcription</keyword>
<dbReference type="EMBL" id="JAWXYG010000005">
    <property type="protein sequence ID" value="KAK4273295.1"/>
    <property type="molecule type" value="Genomic_DNA"/>
</dbReference>
<dbReference type="Proteomes" id="UP001293593">
    <property type="component" value="Unassembled WGS sequence"/>
</dbReference>
<dbReference type="GO" id="GO:0006355">
    <property type="term" value="P:regulation of DNA-templated transcription"/>
    <property type="evidence" value="ECO:0007669"/>
    <property type="project" value="InterPro"/>
</dbReference>
<evidence type="ECO:0000256" key="1">
    <source>
        <dbReference type="ARBA" id="ARBA00004123"/>
    </source>
</evidence>
<dbReference type="GO" id="GO:0005634">
    <property type="term" value="C:nucleus"/>
    <property type="evidence" value="ECO:0007669"/>
    <property type="project" value="UniProtKB-SubCell"/>
</dbReference>
<reference evidence="5" key="1">
    <citation type="submission" date="2023-10" db="EMBL/GenBank/DDBJ databases">
        <title>Chromosome-level genome of the transformable northern wattle, Acacia crassicarpa.</title>
        <authorList>
            <person name="Massaro I."/>
            <person name="Sinha N.R."/>
            <person name="Poethig S."/>
            <person name="Leichty A.R."/>
        </authorList>
    </citation>
    <scope>NUCLEOTIDE SEQUENCE</scope>
    <source>
        <strain evidence="5">Acra3RX</strain>
        <tissue evidence="5">Leaf</tissue>
    </source>
</reference>
<keyword evidence="2" id="KW-0805">Transcription regulation</keyword>
<evidence type="ECO:0000256" key="2">
    <source>
        <dbReference type="ARBA" id="ARBA00023015"/>
    </source>
</evidence>
<keyword evidence="4" id="KW-0539">Nucleus</keyword>
<organism evidence="5 6">
    <name type="scientific">Acacia crassicarpa</name>
    <name type="common">northern wattle</name>
    <dbReference type="NCBI Taxonomy" id="499986"/>
    <lineage>
        <taxon>Eukaryota</taxon>
        <taxon>Viridiplantae</taxon>
        <taxon>Streptophyta</taxon>
        <taxon>Embryophyta</taxon>
        <taxon>Tracheophyta</taxon>
        <taxon>Spermatophyta</taxon>
        <taxon>Magnoliopsida</taxon>
        <taxon>eudicotyledons</taxon>
        <taxon>Gunneridae</taxon>
        <taxon>Pentapetalae</taxon>
        <taxon>rosids</taxon>
        <taxon>fabids</taxon>
        <taxon>Fabales</taxon>
        <taxon>Fabaceae</taxon>
        <taxon>Caesalpinioideae</taxon>
        <taxon>mimosoid clade</taxon>
        <taxon>Acacieae</taxon>
        <taxon>Acacia</taxon>
    </lineage>
</organism>
<dbReference type="InterPro" id="IPR044549">
    <property type="entry name" value="bHLH_AtIBH1-like"/>
</dbReference>